<dbReference type="PRINTS" id="PR00633">
    <property type="entry name" value="RCCNDNSATION"/>
</dbReference>
<evidence type="ECO:0000256" key="1">
    <source>
        <dbReference type="ARBA" id="ARBA00022723"/>
    </source>
</evidence>
<dbReference type="InterPro" id="IPR006573">
    <property type="entry name" value="NHR_dom"/>
</dbReference>
<sequence>MSKLSEIAAPIPLRSHAIQIHGEETENKPVSKTDKDASTLGSTPRSSQQKLAVVLDPVQVIDMQLTPRIVISQLESDDPAEVNKAIEHCISIAQYNQAQLSQKARYTQLLIHSALTFVDSTKYPAVNDAIRAFEDIFSMTRSSPSPTPSPSSSPPTPASPPALQLAHADAAVAELSMLSDLRRAMFTLASMETEPSAVPLLTLPLRIHDPSAAVDTFRPSAAAIDPSIARCFVGQPNANACHLFEQHGAGVPGAFLLPMAPSRRRRSPLDPPARTDTSEAPQHIVCTAKPGPLVLGRRANDAPGIIRNLDPSTLDTCAVFEQEPGTPPDDVSGLPRPKPRRPHQHHHHQRRQRQQQEALQAQYGGYERLLGEHLVALVPAQEHAFACIDFVDQHYEMRFFDISQQQQQAACTEPKLVFRAVLCMPLTLGKNIMVQVSLADFQVQKNQGVAWPVNILINPKASKSQSGNGNGKGSSGSSDNGKGSSENESRELTDSDMLFLLPNGTVTTSTGSLMSSIAPGEHVKGISTTGKRGGIVVHTTAGVISMNKDTTAFEHLRGYPTPHALEHVALYGRQNAVVGVTRSGALVLRHVRVCEGLWSPVVPVIIDRQSPDSLSCRPARPLLLRLHGTATAEVTNVHVTDTHATVTVRVAAEHEAMAMQHLTLTGSAVEAVAIDKEQGPPAMTSTGADGDGNANSGGGDDAASKAGGQTGLAGKGKRRKQKASGPRVTLVIKARLGAVHEFGKPGSISGRAGPAMAAMMQGEQPTISLASKEDALALVHHVSAPVRDMHTEEVTADSPFTQGSNLKSSEIGMSGKQLCSSAACFSWSWLITDEGNLSFGVSRVAESSIASIVFAAEPPAANFSHPLQCALVTARIVFFAGWHYFEVIVMPPPPSVKDDPSYEGSGRMCETTASYRMRLPKIEGTERLYVRLKAKARAKPVACPIGPHSPFHLKHVSGEAPAEVALAKTRAVDVVSGSRHALVLTSSGAVLSVGNNAFGQCGRSTAHRGLRVRRGVCDREGHQMYPDEMKHVCTSCGRWGEDAASETSEECALTPGRRRAKVATTSCVRCYRCADCVDKKRLLTDTLLDTLDAYVALGAIELPFARCVQVAAGRFHSVFLSQDGDVYTCGLNNGNQLGRELAFEPAQEGFGQHVPCLPHTSATLAKVTLPDAASSPVLRVRACGDLSLLLTKSGHAVVCGGFLPSKCIDLQATLGVSLYLNNARPGQRHTAPGDSQLEVFVRSDKQVVAFAHTEWLQDAQEKTRVIGGVCTDYVCLLRQTSPRLKPNVWEYVRVFKSELASLQKPSSCTITFDDDFEPVGFVPELPVVFGWTKSSPDAHTSSSSSSSSNATASTARTKHALQFRLMHDAPLMEQTILSANKQDPLLAKTIANITQLLHNPFFTSGEAERLRRDLLPSLRQSARSAAYACGMHIKRSAHALTAVGMRPEDHMPEFDLATITIVVNTACLVRFALKDAEVSSNSFGDTPRRRHLLAPNTPCTVTIRRKGHSPCQSAFDCETVLPAVVARLESTSRFVCGLLRIDITELSPLEHALLPLEFSLFCTSSAVAGAYDAATALRTHLAAAAAGSSTDTTPQGHMTNAIIAQTQLAAIAVNISLLSREEQPVRQGALHPDLPGLLSRCLMQVAELKVSAQGADLQQWQRAFHQLMDIVVILTDRNSLLKRALEQFARLDARESFTLADVAQAEVVAFTLNRCWEHVSSEDLFSVLGISTLGTVDDADKLVCLFQSFFDFTKKTGASARTQFFLLIRSCLQAMVQWTGDHADKKGAAVFLTELLDLLLDELTAIKAGGNAANEMELLSSLSSLLRVCSKWVNNLGSSSKAPIERLLRSLIGIYTVVAGTNRDALAQQPSPSQQADVYGSEAFGHVCTVESAHPYTHGLVEVKHVSFKKPCMVAIGFHSSCSLASPEDRLSIVAETEAGDKTVTVTGSDTFPEAFQVTPATRVTFRLETTTREGGSAEDDSAAFGYRCQVVAFPITALDKTVDSPTRDTIETQLADVTIKLCKRVLGDVTSDKDEAQVAQVALTFNPTFHGQAVKIEDRAAATKAGRVPGQIAERPEGHNRACCFSLFPIALKDERKEFAVEVMESDAAKAGGMAMGFVVMPKMEDEYEKPPLQRLFKSIPSSAILINENSLVYVANSEAYKGNNNLGTVSKESNFLHLNTVTAGEKIKMWANKEGELFIQGPSQKDPAKIPLPAKVDIEQDLYAFVDVYGRTQRVKMTGTSEVRLEHDPAYPRSAPCPFCKAAMVMTRGYADVTCEYGQQIPFGARYMLCPKCLTTSSLSGAFAMQRKVNTGLVEKLVPIANMAFTKLRPGVFALDTTFDRGLLTWELQVLSHRVCALGVQTPTQAALKKPLGVFIDCKADVLQYGKATLMPWPPTERTPRSFMFVLDCSSGVLTVAERNGPTKTLQVAPGSQPCVCLDDDNGSGAGIHDSNAADNAEDGSTSDAFAITDHVRIATLAWSYGAEDVLEASKFLPLRDVPVYAKQKMYARMYDESEVLSASAECNTACLVNLFSHTMQARLLAHAQAPSSLHGLVVEVHLAHVTAKDGVMRYDPTCDASVIVPGRLASEDQDSTAVYVDVPVVNTENQLVTLDSLAPLRVFPVGTAAAHGRSVSFVNFPRLGSFGWPEYLALTQQSPLLPWMVPSDAPPQDLVSLQIRIGLELSSFTCLVPRELVRRYATTASEATPALHRLVEDAAFVLGHVQLSRIGQKSAEELSRLASVTSELLRFEPALASHSLSALQHPLEAEPFSALELMGAGVSTSPSRQLSSSVGLLRTPSSSDAPPSPRRAGLRRFSSVETPVPATAATGAPAGSALGIARSVKDMLEFFEEVQVLVARVREGASTEDWQRAFGDTEDAAMSPWTSIGVLNFLARTTTRVDVLASVLSAFSSLFATRSTATTYYDEDDAETPAAEDGGVGEEEKGSGSSKGDQANKADARKQQDGKDGEDKDNKQHQGNRDKKGKKQGDGGGGDDDDDGEGDKPKNADGRGTEDSQAGVTAKRRKLNLLEESVNAIHTLDLGHGLELRASRTALIQFLSMVAHMGTSLPPAHPLQRLAIRCWALPRVAEGEPQLLQGTHVLSWLSKLLLMEERSSPSAAPSPRRGTTTISRTRTSSAVADVGGGAGKQGGAETAGGNDEPLAEVTADKKENEDEAHVRGEEGQEGKVEELKEDEVEEDETTAKGKGPDGSRGDGGDGGDGGDSGGDSSKATTTATSTNATARTSVSVSHANAGDVNTEAEAEEDADGAIFGEDEIDVTPHAKVSVSSQPDMAGSLVDGRTDTMWQAQGGFSVNWIKLTLDPAVLREKVGPNVGPPKAVYVHVDPTRDPRDRIPTAIELQDLTSSGMDKPVSVPVPSASKRPMWLMLECPAQSSGKLDAVVELKLVLKSRSEVRVRQVRVCCGAGSRALSNEATMGHPIHCDALVLFKLLSAGLLKSDAQTLIGRGGAGDEELLGLLNRDTALNTGPLQTQMLKHIVRGLKVETAAVVEACCSSPAEHSGSDTDTQQEEALELESREEYVLELLDLLRDALSRSASAVPSMAVLKLLYQLVHCASTRVQSAAVNLLRVIAPRQKYPSLPKVDVVSFAGTAIAVSHVRMLLAAVAKIIQVQLRFRLSEEGGGLTSTTQQLSLKQLCGVEEHCLPSQTASLGLSRQASIDPTAATAKTTDNADADTHLVEAARRIKQQVSSWQVAGDCAGAFKDIVGLVSFLLRTSAWQKEVKDELASLLLDLNHRARTVEGEVESMFGLFGDYSTWLAAAALAVLTKTTVGGINKTIRQLEGNTFLCQHHDDGVTAAAVFCHTCHAHYCTYCDKFAHLHPSKRNHERKDIDQIETLSVEWNDGYTRIKQPSFLILVDPVNLRSIVEFRPTKKFVDGTARQCRFCLAPVDGAEGKSADRVVCASAECVEALANVCQRTLPCGHACQGLRDEPTCPPCLQCAKAAGLIQQDADDECMVCFCGCLREGPCIMLGCGHIFHADCIFRMLKTGWPGPRITFDFATCPLCRSSLLEGEPHPLLATMLAPIKALHADVRRKALMRLQYDNEKVEGTEEKRAARAMKKYTYYKCFKCSKAYFGGEEACAVGSNDFDEEELVCPACSGGEAQQVCPKHGTDFLEYKCRYCCSVAVFFCFGTTHFCQPCHDDYQRCLDCPKANLPKCPAGPKLTQLEGEECPLHVKHPPTGEEFALGCGICRNAQTF</sequence>
<feature type="compositionally biased region" description="Basic and acidic residues" evidence="3">
    <location>
        <begin position="21"/>
        <end position="37"/>
    </location>
</feature>
<dbReference type="InterPro" id="IPR001841">
    <property type="entry name" value="Znf_RING"/>
</dbReference>
<dbReference type="GO" id="GO:0008270">
    <property type="term" value="F:zinc ion binding"/>
    <property type="evidence" value="ECO:0007669"/>
    <property type="project" value="UniProtKB-KW"/>
</dbReference>
<feature type="compositionally biased region" description="Acidic residues" evidence="3">
    <location>
        <begin position="3190"/>
        <end position="3199"/>
    </location>
</feature>
<dbReference type="Gene3D" id="2.60.120.920">
    <property type="match status" value="1"/>
</dbReference>
<dbReference type="STRING" id="946362.F2U2L8"/>
<dbReference type="Pfam" id="PF13540">
    <property type="entry name" value="RCC1_2"/>
    <property type="match status" value="2"/>
</dbReference>
<dbReference type="OrthoDB" id="6050183at2759"/>
<dbReference type="Pfam" id="PF07177">
    <property type="entry name" value="Neuralized"/>
    <property type="match status" value="1"/>
</dbReference>
<dbReference type="Gene3D" id="3.30.40.10">
    <property type="entry name" value="Zinc/RING finger domain, C3HC4 (zinc finger)"/>
    <property type="match status" value="1"/>
</dbReference>
<keyword evidence="2" id="KW-0862">Zinc</keyword>
<dbReference type="GO" id="GO:0061630">
    <property type="term" value="F:ubiquitin protein ligase activity"/>
    <property type="evidence" value="ECO:0007669"/>
    <property type="project" value="TreeGrafter"/>
</dbReference>
<accession>F2U2L8</accession>
<feature type="compositionally biased region" description="Low complexity" evidence="3">
    <location>
        <begin position="475"/>
        <end position="484"/>
    </location>
</feature>
<dbReference type="SMART" id="SM00184">
    <property type="entry name" value="RING"/>
    <property type="match status" value="1"/>
</dbReference>
<dbReference type="InterPro" id="IPR000408">
    <property type="entry name" value="Reg_chr_condens"/>
</dbReference>
<feature type="domain" description="RING-type" evidence="4">
    <location>
        <begin position="3972"/>
        <end position="4023"/>
    </location>
</feature>
<dbReference type="PROSITE" id="PS50089">
    <property type="entry name" value="ZF_RING_2"/>
    <property type="match status" value="1"/>
</dbReference>
<dbReference type="SUPFAM" id="SSF57850">
    <property type="entry name" value="RING/U-box"/>
    <property type="match status" value="1"/>
</dbReference>
<feature type="compositionally biased region" description="Basic and acidic residues" evidence="3">
    <location>
        <begin position="3001"/>
        <end position="3013"/>
    </location>
</feature>
<feature type="compositionally biased region" description="Basic and acidic residues" evidence="3">
    <location>
        <begin position="3165"/>
        <end position="3189"/>
    </location>
</feature>
<feature type="region of interest" description="Disordered" evidence="3">
    <location>
        <begin position="2925"/>
        <end position="3020"/>
    </location>
</feature>
<feature type="domain" description="B box-type" evidence="5">
    <location>
        <begin position="3800"/>
        <end position="3848"/>
    </location>
</feature>
<dbReference type="RefSeq" id="XP_004996577.1">
    <property type="nucleotide sequence ID" value="XM_004996520.1"/>
</dbReference>
<feature type="region of interest" description="Disordered" evidence="3">
    <location>
        <begin position="679"/>
        <end position="727"/>
    </location>
</feature>
<evidence type="ECO:0000313" key="6">
    <source>
        <dbReference type="EMBL" id="EGD81373.1"/>
    </source>
</evidence>
<evidence type="ECO:0000259" key="5">
    <source>
        <dbReference type="PROSITE" id="PS50119"/>
    </source>
</evidence>
<keyword evidence="2" id="KW-0863">Zinc-finger</keyword>
<keyword evidence="7" id="KW-1185">Reference proteome</keyword>
<dbReference type="PROSITE" id="PS50119">
    <property type="entry name" value="ZF_BBOX"/>
    <property type="match status" value="1"/>
</dbReference>
<feature type="compositionally biased region" description="Pro residues" evidence="3">
    <location>
        <begin position="145"/>
        <end position="160"/>
    </location>
</feature>
<dbReference type="EMBL" id="GL832959">
    <property type="protein sequence ID" value="EGD81373.1"/>
    <property type="molecule type" value="Genomic_DNA"/>
</dbReference>
<dbReference type="GO" id="GO:0005634">
    <property type="term" value="C:nucleus"/>
    <property type="evidence" value="ECO:0007669"/>
    <property type="project" value="TreeGrafter"/>
</dbReference>
<dbReference type="Proteomes" id="UP000007799">
    <property type="component" value="Unassembled WGS sequence"/>
</dbReference>
<organism evidence="6 7">
    <name type="scientific">Salpingoeca rosetta (strain ATCC 50818 / BSB-021)</name>
    <dbReference type="NCBI Taxonomy" id="946362"/>
    <lineage>
        <taxon>Eukaryota</taxon>
        <taxon>Choanoflagellata</taxon>
        <taxon>Craspedida</taxon>
        <taxon>Salpingoecidae</taxon>
        <taxon>Salpingoeca</taxon>
    </lineage>
</organism>
<evidence type="ECO:0000256" key="2">
    <source>
        <dbReference type="PROSITE-ProRule" id="PRU00024"/>
    </source>
</evidence>
<dbReference type="PANTHER" id="PTHR45943">
    <property type="entry name" value="E3 UBIQUITIN-PROTEIN LIGASE MYCBP2"/>
    <property type="match status" value="1"/>
</dbReference>
<evidence type="ECO:0000256" key="3">
    <source>
        <dbReference type="SAM" id="MobiDB-lite"/>
    </source>
</evidence>
<feature type="region of interest" description="Disordered" evidence="3">
    <location>
        <begin position="140"/>
        <end position="163"/>
    </location>
</feature>
<dbReference type="GO" id="GO:0005886">
    <property type="term" value="C:plasma membrane"/>
    <property type="evidence" value="ECO:0007669"/>
    <property type="project" value="TreeGrafter"/>
</dbReference>
<reference evidence="6" key="1">
    <citation type="submission" date="2009-08" db="EMBL/GenBank/DDBJ databases">
        <title>Annotation of Salpingoeca rosetta.</title>
        <authorList>
            <consortium name="The Broad Institute Genome Sequencing Platform"/>
            <person name="Russ C."/>
            <person name="Cuomo C."/>
            <person name="Burger G."/>
            <person name="Gray M.W."/>
            <person name="Holland P.W.H."/>
            <person name="King N."/>
            <person name="Lang F.B.F."/>
            <person name="Roger A.J."/>
            <person name="Ruiz-Trillo I."/>
            <person name="Young S.K."/>
            <person name="Zeng Q."/>
            <person name="Gargeya S."/>
            <person name="Alvarado L."/>
            <person name="Berlin A."/>
            <person name="Chapman S.B."/>
            <person name="Chen Z."/>
            <person name="Freedman E."/>
            <person name="Gellesch M."/>
            <person name="Goldberg J."/>
            <person name="Griggs A."/>
            <person name="Gujja S."/>
            <person name="Heilman E."/>
            <person name="Heiman D."/>
            <person name="Howarth C."/>
            <person name="Mehta T."/>
            <person name="Neiman D."/>
            <person name="Pearson M."/>
            <person name="Roberts A."/>
            <person name="Saif S."/>
            <person name="Shea T."/>
            <person name="Shenoy N."/>
            <person name="Sisk P."/>
            <person name="Stolte C."/>
            <person name="Sykes S."/>
            <person name="White J."/>
            <person name="Yandava C."/>
            <person name="Haas B."/>
            <person name="Nusbaum C."/>
            <person name="Birren B."/>
        </authorList>
    </citation>
    <scope>NUCLEOTIDE SEQUENCE</scope>
    <source>
        <strain evidence="6">ATCC 50818</strain>
    </source>
</reference>
<dbReference type="PROSITE" id="PS00626">
    <property type="entry name" value="RCC1_2"/>
    <property type="match status" value="1"/>
</dbReference>
<dbReference type="GeneID" id="16077168"/>
<feature type="compositionally biased region" description="Low complexity" evidence="3">
    <location>
        <begin position="3115"/>
        <end position="3140"/>
    </location>
</feature>
<feature type="region of interest" description="Disordered" evidence="3">
    <location>
        <begin position="319"/>
        <end position="358"/>
    </location>
</feature>
<dbReference type="SUPFAM" id="SSF50985">
    <property type="entry name" value="RCC1/BLIP-II"/>
    <property type="match status" value="1"/>
</dbReference>
<evidence type="ECO:0000313" key="7">
    <source>
        <dbReference type="Proteomes" id="UP000007799"/>
    </source>
</evidence>
<protein>
    <submittedName>
        <fullName evidence="6">Highwire</fullName>
    </submittedName>
</protein>
<dbReference type="PANTHER" id="PTHR45943:SF1">
    <property type="entry name" value="E3 UBIQUITIN-PROTEIN LIGASE MYCBP2"/>
    <property type="match status" value="1"/>
</dbReference>
<evidence type="ECO:0000259" key="4">
    <source>
        <dbReference type="PROSITE" id="PS50089"/>
    </source>
</evidence>
<dbReference type="InterPro" id="IPR009091">
    <property type="entry name" value="RCC1/BLIP-II"/>
</dbReference>
<dbReference type="Gene3D" id="2.130.10.30">
    <property type="entry name" value="Regulator of chromosome condensation 1/beta-lactamase-inhibitor protein II"/>
    <property type="match status" value="1"/>
</dbReference>
<feature type="compositionally biased region" description="Basic and acidic residues" evidence="3">
    <location>
        <begin position="3200"/>
        <end position="3214"/>
    </location>
</feature>
<feature type="compositionally biased region" description="Basic and acidic residues" evidence="3">
    <location>
        <begin position="2953"/>
        <end position="2981"/>
    </location>
</feature>
<dbReference type="CDD" id="cd19799">
    <property type="entry name" value="Bbox2_MYCBP2"/>
    <property type="match status" value="1"/>
</dbReference>
<name>F2U2L8_SALR5</name>
<dbReference type="InterPro" id="IPR043136">
    <property type="entry name" value="B30.2/SPRY_sf"/>
</dbReference>
<feature type="region of interest" description="Disordered" evidence="3">
    <location>
        <begin position="15"/>
        <end position="46"/>
    </location>
</feature>
<feature type="region of interest" description="Disordered" evidence="3">
    <location>
        <begin position="3113"/>
        <end position="3263"/>
    </location>
</feature>
<feature type="region of interest" description="Disordered" evidence="3">
    <location>
        <begin position="2788"/>
        <end position="2818"/>
    </location>
</feature>
<gene>
    <name evidence="6" type="ORF">PTSG_02092</name>
</gene>
<feature type="region of interest" description="Disordered" evidence="3">
    <location>
        <begin position="461"/>
        <end position="494"/>
    </location>
</feature>
<feature type="compositionally biased region" description="Basic residues" evidence="3">
    <location>
        <begin position="337"/>
        <end position="353"/>
    </location>
</feature>
<dbReference type="KEGG" id="sre:PTSG_02092"/>
<proteinExistence type="predicted"/>
<dbReference type="InterPro" id="IPR013083">
    <property type="entry name" value="Znf_RING/FYVE/PHD"/>
</dbReference>
<feature type="compositionally biased region" description="Low complexity" evidence="3">
    <location>
        <begin position="3225"/>
        <end position="3244"/>
    </location>
</feature>
<dbReference type="CDD" id="cd16463">
    <property type="entry name" value="RING-H2_PHR"/>
    <property type="match status" value="1"/>
</dbReference>
<dbReference type="eggNOG" id="KOG1428">
    <property type="taxonomic scope" value="Eukaryota"/>
</dbReference>
<dbReference type="InParanoid" id="F2U2L8"/>
<dbReference type="InterPro" id="IPR000315">
    <property type="entry name" value="Znf_B-box"/>
</dbReference>
<feature type="compositionally biased region" description="Gly residues" evidence="3">
    <location>
        <begin position="3141"/>
        <end position="3153"/>
    </location>
</feature>
<feature type="compositionally biased region" description="Gly residues" evidence="3">
    <location>
        <begin position="3215"/>
        <end position="3224"/>
    </location>
</feature>
<keyword evidence="1" id="KW-0479">Metal-binding</keyword>